<name>A0A6C2YIT7_9BACT</name>
<keyword evidence="2" id="KW-0472">Membrane</keyword>
<dbReference type="EMBL" id="LR593887">
    <property type="protein sequence ID" value="VTR98442.1"/>
    <property type="molecule type" value="Genomic_DNA"/>
</dbReference>
<feature type="compositionally biased region" description="Pro residues" evidence="1">
    <location>
        <begin position="413"/>
        <end position="426"/>
    </location>
</feature>
<feature type="transmembrane region" description="Helical" evidence="2">
    <location>
        <begin position="219"/>
        <end position="244"/>
    </location>
</feature>
<feature type="transmembrane region" description="Helical" evidence="2">
    <location>
        <begin position="149"/>
        <end position="172"/>
    </location>
</feature>
<reference evidence="3" key="1">
    <citation type="submission" date="2019-04" db="EMBL/GenBank/DDBJ databases">
        <authorList>
            <consortium name="Science for Life Laboratories"/>
        </authorList>
    </citation>
    <scope>NUCLEOTIDE SEQUENCE</scope>
    <source>
        <strain evidence="3">MBLW1</strain>
    </source>
</reference>
<dbReference type="AlphaFoldDB" id="A0A6C2YIT7"/>
<dbReference type="SUPFAM" id="SSF52151">
    <property type="entry name" value="FabD/lysophospholipase-like"/>
    <property type="match status" value="1"/>
</dbReference>
<evidence type="ECO:0000256" key="1">
    <source>
        <dbReference type="SAM" id="MobiDB-lite"/>
    </source>
</evidence>
<feature type="transmembrane region" description="Helical" evidence="2">
    <location>
        <begin position="338"/>
        <end position="356"/>
    </location>
</feature>
<dbReference type="InParanoid" id="A0A6C2YIT7"/>
<feature type="transmembrane region" description="Helical" evidence="2">
    <location>
        <begin position="77"/>
        <end position="94"/>
    </location>
</feature>
<dbReference type="RefSeq" id="WP_162656654.1">
    <property type="nucleotide sequence ID" value="NZ_LR593887.1"/>
</dbReference>
<evidence type="ECO:0000256" key="2">
    <source>
        <dbReference type="SAM" id="Phobius"/>
    </source>
</evidence>
<dbReference type="KEGG" id="tim:GMBLW1_25100"/>
<feature type="transmembrane region" description="Helical" evidence="2">
    <location>
        <begin position="368"/>
        <end position="385"/>
    </location>
</feature>
<feature type="transmembrane region" description="Helical" evidence="2">
    <location>
        <begin position="311"/>
        <end position="332"/>
    </location>
</feature>
<dbReference type="InterPro" id="IPR016035">
    <property type="entry name" value="Acyl_Trfase/lysoPLipase"/>
</dbReference>
<organism evidence="3">
    <name type="scientific">Tuwongella immobilis</name>
    <dbReference type="NCBI Taxonomy" id="692036"/>
    <lineage>
        <taxon>Bacteria</taxon>
        <taxon>Pseudomonadati</taxon>
        <taxon>Planctomycetota</taxon>
        <taxon>Planctomycetia</taxon>
        <taxon>Gemmatales</taxon>
        <taxon>Gemmataceae</taxon>
        <taxon>Tuwongella</taxon>
    </lineage>
</organism>
<feature type="region of interest" description="Disordered" evidence="1">
    <location>
        <begin position="402"/>
        <end position="469"/>
    </location>
</feature>
<dbReference type="EMBL" id="LR586016">
    <property type="protein sequence ID" value="VIP01450.1"/>
    <property type="molecule type" value="Genomic_DNA"/>
</dbReference>
<feature type="region of interest" description="Disordered" evidence="1">
    <location>
        <begin position="842"/>
        <end position="863"/>
    </location>
</feature>
<evidence type="ECO:0000313" key="3">
    <source>
        <dbReference type="EMBL" id="VIP01450.1"/>
    </source>
</evidence>
<gene>
    <name evidence="3" type="ORF">GMBLW1_25100</name>
</gene>
<feature type="transmembrane region" description="Helical" evidence="2">
    <location>
        <begin position="106"/>
        <end position="129"/>
    </location>
</feature>
<keyword evidence="2" id="KW-0812">Transmembrane</keyword>
<keyword evidence="2" id="KW-1133">Transmembrane helix</keyword>
<proteinExistence type="predicted"/>
<protein>
    <submittedName>
        <fullName evidence="3">Uncharacterized protein</fullName>
    </submittedName>
</protein>
<keyword evidence="4" id="KW-1185">Reference proteome</keyword>
<evidence type="ECO:0000313" key="4">
    <source>
        <dbReference type="Proteomes" id="UP000464378"/>
    </source>
</evidence>
<dbReference type="Proteomes" id="UP000464378">
    <property type="component" value="Chromosome"/>
</dbReference>
<sequence length="863" mass="94606">MTRAFFLIVAIGVWALTWGPILLGIGWAGLLTEAATPITGMGDIPDVGTGGPTNSAIGTATGTIADSPLNPWFNSRYVSALLFLVLVLVVIRVSKFMMHEQRVATVHLLLLMRFGVLSAMASMGVAALGLWIEPAYFGGLLVMLSPGHLVWVTVIALLSAFASMAMGFALEVNAHCRYGTCPVQELSWGWKEWGLWLLMGSLVPVTCLVQTIRDVPDRAMELVGCLLLGGVASVGVVLLGAAIIQRVVHPDLMLPGLWPRWICRVPSETMTERWFYRLGSWIAVGFSRLGKGYAEVDENGQSRLSPGHAQLIWAMLFGLMGYAAAGLLNRLVGPSVDVFPPVFYLLLLIMLSGLVLQGGSFFLDYFRVPTLLTLLVLSLGFYFVYDTDHYFRLNPDEEPIAAVDSQSESSPVPTAPESPASPPPGNPLVEKEPSKANPGKMGKSSDVQSAMAQRSDRKRTPPMVGAGRESALPKKRVLICVAAAGGGVQASAWTAQVLTKLEERFGENFSDNLGVVSAVSGGSLGTMVYLDSWEELQAATDATQRQELWQQIREHSRASSLAATGQGLAYPDFWRSVFPPLVHRDDDRGTRIEAAWKSRMRHPERSLNDWGEKMAKGEMPIVVFNSTIVETGQRMLLCPLPTTSKTPCTGQATFRQLTEMYPNSRMRVSTAVRLSATFPYVMPMCKPADAPSPETAFHFCDGGYADNEGIMSILEWLDEYQGENQTIVILRILPFQASPLSEASSHNGWFYSSLGPISAIASVRNTSQVERNDRMVRLFRDSKKCAEKNLKVVDVVFEFTGQNLAPISWQLTEGQKRNIDNAWQVLEENASRKQGPIAKLEEILQMPPQPQPRTGGIPTPRMR</sequence>
<accession>A0A6C2YIT7</accession>